<evidence type="ECO:0000313" key="3">
    <source>
        <dbReference type="Proteomes" id="UP000239425"/>
    </source>
</evidence>
<feature type="transmembrane region" description="Helical" evidence="1">
    <location>
        <begin position="150"/>
        <end position="176"/>
    </location>
</feature>
<comment type="caution">
    <text evidence="2">The sequence shown here is derived from an EMBL/GenBank/DDBJ whole genome shotgun (WGS) entry which is preliminary data.</text>
</comment>
<evidence type="ECO:0000313" key="2">
    <source>
        <dbReference type="EMBL" id="PPE05350.1"/>
    </source>
</evidence>
<reference evidence="2 3" key="1">
    <citation type="submission" date="2017-11" db="EMBL/GenBank/DDBJ databases">
        <title>Comparative genomic analysis of Holospora spp., intranuclear symbionts of paramecia.</title>
        <authorList>
            <person name="Garushyants S.K."/>
            <person name="Beliavskaya A."/>
            <person name="Malko D.B."/>
            <person name="Logacheva M.D."/>
            <person name="Rautian M.S."/>
            <person name="Gelfand M.S."/>
        </authorList>
    </citation>
    <scope>NUCLEOTIDE SEQUENCE [LARGE SCALE GENOMIC DNA]</scope>
    <source>
        <strain evidence="3">02AZ16</strain>
    </source>
</reference>
<dbReference type="RefSeq" id="WP_104206442.1">
    <property type="nucleotide sequence ID" value="NZ_PHHC01000065.1"/>
</dbReference>
<accession>A0A2S5RDG2</accession>
<dbReference type="AlphaFoldDB" id="A0A2S5RDG2"/>
<dbReference type="EMBL" id="PHHC01000065">
    <property type="protein sequence ID" value="PPE05350.1"/>
    <property type="molecule type" value="Genomic_DNA"/>
</dbReference>
<dbReference type="Proteomes" id="UP000239425">
    <property type="component" value="Unassembled WGS sequence"/>
</dbReference>
<proteinExistence type="predicted"/>
<feature type="transmembrane region" description="Helical" evidence="1">
    <location>
        <begin position="197"/>
        <end position="216"/>
    </location>
</feature>
<organism evidence="2 3">
    <name type="scientific">Holospora curviuscula</name>
    <dbReference type="NCBI Taxonomy" id="1082868"/>
    <lineage>
        <taxon>Bacteria</taxon>
        <taxon>Pseudomonadati</taxon>
        <taxon>Pseudomonadota</taxon>
        <taxon>Alphaproteobacteria</taxon>
        <taxon>Holosporales</taxon>
        <taxon>Holosporaceae</taxon>
        <taxon>Holospora</taxon>
    </lineage>
</organism>
<sequence>MLKNWLEIFFRALCVGIISSIPLGVAGVVCIRETVTHGRYRGLSVGFGAACGEALCALVSVLGVPYTFFWRQYARWLNMLMGMVLLGVAIKSLKYPKPHALVLLGDTVSTQKDTLHTRLCVTAFLLIMTNPLSILGMVALIGALDIQVHSWFSLINVVLGVFLGALSWWIGIVWGVKSLGKNFSMTVTQRLQIATTYLLLLLGGGLVLEGGVHLILKSSLSA</sequence>
<feature type="transmembrane region" description="Helical" evidence="1">
    <location>
        <begin position="6"/>
        <end position="31"/>
    </location>
</feature>
<protein>
    <recommendedName>
        <fullName evidence="4">LysE type translocator</fullName>
    </recommendedName>
</protein>
<feature type="transmembrane region" description="Helical" evidence="1">
    <location>
        <begin position="119"/>
        <end position="144"/>
    </location>
</feature>
<gene>
    <name evidence="2" type="ORF">HCUR_00309</name>
</gene>
<name>A0A2S5RDG2_9PROT</name>
<keyword evidence="1" id="KW-0812">Transmembrane</keyword>
<evidence type="ECO:0000256" key="1">
    <source>
        <dbReference type="SAM" id="Phobius"/>
    </source>
</evidence>
<keyword evidence="1" id="KW-0472">Membrane</keyword>
<feature type="transmembrane region" description="Helical" evidence="1">
    <location>
        <begin position="43"/>
        <end position="67"/>
    </location>
</feature>
<dbReference type="OrthoDB" id="7874789at2"/>
<keyword evidence="3" id="KW-1185">Reference proteome</keyword>
<feature type="transmembrane region" description="Helical" evidence="1">
    <location>
        <begin position="73"/>
        <end position="90"/>
    </location>
</feature>
<evidence type="ECO:0008006" key="4">
    <source>
        <dbReference type="Google" id="ProtNLM"/>
    </source>
</evidence>
<keyword evidence="1" id="KW-1133">Transmembrane helix</keyword>